<reference evidence="2 3" key="1">
    <citation type="journal article" name="Sci. Rep.">
        <title>Telomere-to-telomere assembled and centromere annotated genomes of the two main subspecies of the button mushroom Agaricus bisporus reveal especially polymorphic chromosome ends.</title>
        <authorList>
            <person name="Sonnenberg A.S.M."/>
            <person name="Sedaghat-Telgerd N."/>
            <person name="Lavrijssen B."/>
            <person name="Ohm R.A."/>
            <person name="Hendrickx P.M."/>
            <person name="Scholtmeijer K."/>
            <person name="Baars J.J.P."/>
            <person name="van Peer A."/>
        </authorList>
    </citation>
    <scope>NUCLEOTIDE SEQUENCE [LARGE SCALE GENOMIC DNA]</scope>
    <source>
        <strain evidence="2 3">H119_p4</strain>
    </source>
</reference>
<feature type="signal peptide" evidence="1">
    <location>
        <begin position="1"/>
        <end position="18"/>
    </location>
</feature>
<keyword evidence="1" id="KW-0732">Signal</keyword>
<evidence type="ECO:0000313" key="2">
    <source>
        <dbReference type="EMBL" id="KAF7764072.1"/>
    </source>
</evidence>
<dbReference type="PROSITE" id="PS50231">
    <property type="entry name" value="RICIN_B_LECTIN"/>
    <property type="match status" value="1"/>
</dbReference>
<dbReference type="AlphaFoldDB" id="A0A8H7C730"/>
<evidence type="ECO:0000313" key="3">
    <source>
        <dbReference type="Proteomes" id="UP000629468"/>
    </source>
</evidence>
<protein>
    <recommendedName>
        <fullName evidence="4">Ricin B lectin domain-containing protein</fullName>
    </recommendedName>
</protein>
<name>A0A8H7C730_AGABI</name>
<accession>A0A8H7C730</accession>
<proteinExistence type="predicted"/>
<dbReference type="EMBL" id="JABXXO010000011">
    <property type="protein sequence ID" value="KAF7764072.1"/>
    <property type="molecule type" value="Genomic_DNA"/>
</dbReference>
<comment type="caution">
    <text evidence="2">The sequence shown here is derived from an EMBL/GenBank/DDBJ whole genome shotgun (WGS) entry which is preliminary data.</text>
</comment>
<feature type="chain" id="PRO_5034836858" description="Ricin B lectin domain-containing protein" evidence="1">
    <location>
        <begin position="19"/>
        <end position="164"/>
    </location>
</feature>
<sequence>MLSSKIFSLLIFAAAAVAEGFPKGQFHIVHVQYGLVLTADAELGRLSPHPLIFLAVRDPDNDAQIWTYTEGRRFLTNEASQFVLEVPRTDGGVNYGTKLQEALPRDEANDDLTQLWGYDAKTQHLFTLADTTACITANESLAFAVVDSCDSRVNDSQRWRFVNV</sequence>
<dbReference type="OMA" id="DTTACIT"/>
<dbReference type="InterPro" id="IPR035992">
    <property type="entry name" value="Ricin_B-like_lectins"/>
</dbReference>
<evidence type="ECO:0000256" key="1">
    <source>
        <dbReference type="SAM" id="SignalP"/>
    </source>
</evidence>
<dbReference type="Proteomes" id="UP000629468">
    <property type="component" value="Unassembled WGS sequence"/>
</dbReference>
<gene>
    <name evidence="2" type="ORF">Agabi119p4_8609</name>
</gene>
<dbReference type="Gene3D" id="2.80.10.50">
    <property type="match status" value="1"/>
</dbReference>
<evidence type="ECO:0008006" key="4">
    <source>
        <dbReference type="Google" id="ProtNLM"/>
    </source>
</evidence>
<organism evidence="2 3">
    <name type="scientific">Agaricus bisporus var. burnettii</name>
    <dbReference type="NCBI Taxonomy" id="192524"/>
    <lineage>
        <taxon>Eukaryota</taxon>
        <taxon>Fungi</taxon>
        <taxon>Dikarya</taxon>
        <taxon>Basidiomycota</taxon>
        <taxon>Agaricomycotina</taxon>
        <taxon>Agaricomycetes</taxon>
        <taxon>Agaricomycetidae</taxon>
        <taxon>Agaricales</taxon>
        <taxon>Agaricineae</taxon>
        <taxon>Agaricaceae</taxon>
        <taxon>Agaricus</taxon>
    </lineage>
</organism>
<dbReference type="SUPFAM" id="SSF50370">
    <property type="entry name" value="Ricin B-like lectins"/>
    <property type="match status" value="1"/>
</dbReference>